<reference evidence="3" key="1">
    <citation type="submission" date="2009-05" db="EMBL/GenBank/DDBJ databases">
        <title>Complete sequence of chromosome of Thauera sp. MZ1T.</title>
        <authorList>
            <consortium name="US DOE Joint Genome Institute"/>
            <person name="Lucas S."/>
            <person name="Copeland A."/>
            <person name="Lapidus A."/>
            <person name="Glavina del Rio T."/>
            <person name="Dalin E."/>
            <person name="Tice H."/>
            <person name="Bruce D."/>
            <person name="Goodwin L."/>
            <person name="Pitluck S."/>
            <person name="Sims D."/>
            <person name="Brettin T."/>
            <person name="Detter J.C."/>
            <person name="Han C."/>
            <person name="Larimer F."/>
            <person name="Land M."/>
            <person name="Hauser L."/>
            <person name="Kyrpides N."/>
            <person name="Mikhailova N."/>
            <person name="Sayler G.S."/>
        </authorList>
    </citation>
    <scope>NUCLEOTIDE SEQUENCE [LARGE SCALE GENOMIC DNA]</scope>
    <source>
        <strain evidence="3">MZ1T</strain>
    </source>
</reference>
<dbReference type="HOGENOM" id="CLU_114851_2_0_4"/>
<dbReference type="EMBL" id="SSFD01000271">
    <property type="protein sequence ID" value="TXH81628.1"/>
    <property type="molecule type" value="Genomic_DNA"/>
</dbReference>
<dbReference type="InterPro" id="IPR007922">
    <property type="entry name" value="DciA-like"/>
</dbReference>
<dbReference type="Pfam" id="PF05258">
    <property type="entry name" value="DciA"/>
    <property type="match status" value="1"/>
</dbReference>
<proteinExistence type="predicted"/>
<evidence type="ECO:0000313" key="3">
    <source>
        <dbReference type="Proteomes" id="UP000002186"/>
    </source>
</evidence>
<evidence type="ECO:0000313" key="4">
    <source>
        <dbReference type="Proteomes" id="UP000321192"/>
    </source>
</evidence>
<sequence length="140" mass="15223">MTRLLSRFLGGDALARLQDHAARLNRLQAVLDGMLPPQLQGQCRVANLKEGSLVVAARGGAAAVRVRQILPSLLERLQHGGHPVQSIKVKVGTPEQTAPERHAPQRQISEAAKAELHDFADSLPVDSPLRASIERLIRRA</sequence>
<dbReference type="EMBL" id="CP001281">
    <property type="protein sequence ID" value="ACR02013.1"/>
    <property type="molecule type" value="Genomic_DNA"/>
</dbReference>
<dbReference type="eggNOG" id="COG4701">
    <property type="taxonomic scope" value="Bacteria"/>
</dbReference>
<gene>
    <name evidence="1" type="ordered locus">Tmz1t_3419</name>
    <name evidence="2" type="ORF">E6Q80_16935</name>
</gene>
<accession>A0A5C7SCF5</accession>
<dbReference type="STRING" id="85643.Tmz1t_3419"/>
<dbReference type="AlphaFoldDB" id="C4KCR5"/>
<organism evidence="1 3">
    <name type="scientific">Thauera aminoaromatica</name>
    <dbReference type="NCBI Taxonomy" id="164330"/>
    <lineage>
        <taxon>Bacteria</taxon>
        <taxon>Pseudomonadati</taxon>
        <taxon>Pseudomonadota</taxon>
        <taxon>Betaproteobacteria</taxon>
        <taxon>Rhodocyclales</taxon>
        <taxon>Zoogloeaceae</taxon>
        <taxon>Thauera</taxon>
    </lineage>
</organism>
<reference evidence="1 3" key="2">
    <citation type="journal article" date="2012" name="Stand. Genomic Sci.">
        <title>Complete genome sequence of Thauera aminoaromatica strain MZ1T.</title>
        <authorList>
            <person name="Jiang K."/>
            <person name="Sanseverino J."/>
            <person name="Chauhan A."/>
            <person name="Lucas S."/>
            <person name="Copeland A."/>
            <person name="Lapidus A."/>
            <person name="Del Rio T.G."/>
            <person name="Dalin E."/>
            <person name="Tice H."/>
            <person name="Bruce D."/>
            <person name="Goodwin L."/>
            <person name="Pitluck S."/>
            <person name="Sims D."/>
            <person name="Brettin T."/>
            <person name="Detter J.C."/>
            <person name="Han C."/>
            <person name="Chang Y.J."/>
            <person name="Larimer F."/>
            <person name="Land M."/>
            <person name="Hauser L."/>
            <person name="Kyrpides N.C."/>
            <person name="Mikhailova N."/>
            <person name="Moser S."/>
            <person name="Jegier P."/>
            <person name="Close D."/>
            <person name="Debruyn J.M."/>
            <person name="Wang Y."/>
            <person name="Layton A.C."/>
            <person name="Allen M.S."/>
            <person name="Sayler G.S."/>
        </authorList>
    </citation>
    <scope>NUCLEOTIDE SEQUENCE [LARGE SCALE GENOMIC DNA]</scope>
    <source>
        <strain evidence="1 3">MZ1T</strain>
    </source>
</reference>
<evidence type="ECO:0000313" key="1">
    <source>
        <dbReference type="EMBL" id="ACR02013.1"/>
    </source>
</evidence>
<dbReference type="OrthoDB" id="8526599at2"/>
<dbReference type="RefSeq" id="WP_004306279.1">
    <property type="nucleotide sequence ID" value="NC_011662.2"/>
</dbReference>
<dbReference type="Proteomes" id="UP000002186">
    <property type="component" value="Chromosome"/>
</dbReference>
<evidence type="ECO:0000313" key="2">
    <source>
        <dbReference type="EMBL" id="TXH81628.1"/>
    </source>
</evidence>
<keyword evidence="3" id="KW-1185">Reference proteome</keyword>
<protein>
    <submittedName>
        <fullName evidence="2">DUF721 domain-containing protein</fullName>
    </submittedName>
</protein>
<dbReference type="Proteomes" id="UP000321192">
    <property type="component" value="Unassembled WGS sequence"/>
</dbReference>
<accession>C4KCR5</accession>
<name>C4KCR5_THASP</name>
<reference evidence="2 4" key="3">
    <citation type="submission" date="2018-09" db="EMBL/GenBank/DDBJ databases">
        <title>Metagenome Assembled Genomes from an Advanced Water Purification Facility.</title>
        <authorList>
            <person name="Stamps B.W."/>
            <person name="Spear J.R."/>
        </authorList>
    </citation>
    <scope>NUCLEOTIDE SEQUENCE [LARGE SCALE GENOMIC DNA]</scope>
    <source>
        <strain evidence="2">Bin_27_1</strain>
    </source>
</reference>
<dbReference type="KEGG" id="tmz:Tmz1t_3419"/>